<dbReference type="Pfam" id="PF03928">
    <property type="entry name" value="HbpS-like"/>
    <property type="match status" value="1"/>
</dbReference>
<evidence type="ECO:0000313" key="1">
    <source>
        <dbReference type="EMBL" id="TCL27795.1"/>
    </source>
</evidence>
<comment type="caution">
    <text evidence="1">The sequence shown here is derived from an EMBL/GenBank/DDBJ whole genome shotgun (WGS) entry which is preliminary data.</text>
</comment>
<protein>
    <submittedName>
        <fullName evidence="1">Heme-degrading protein</fullName>
    </submittedName>
</protein>
<organism evidence="1 2">
    <name type="scientific">Azotobacter chroococcum</name>
    <dbReference type="NCBI Taxonomy" id="353"/>
    <lineage>
        <taxon>Bacteria</taxon>
        <taxon>Pseudomonadati</taxon>
        <taxon>Pseudomonadota</taxon>
        <taxon>Gammaproteobacteria</taxon>
        <taxon>Pseudomonadales</taxon>
        <taxon>Pseudomonadaceae</taxon>
        <taxon>Azotobacter</taxon>
    </lineage>
</organism>
<proteinExistence type="predicted"/>
<evidence type="ECO:0000313" key="2">
    <source>
        <dbReference type="Proteomes" id="UP000295169"/>
    </source>
</evidence>
<dbReference type="Proteomes" id="UP000295169">
    <property type="component" value="Unassembled WGS sequence"/>
</dbReference>
<dbReference type="SUPFAM" id="SSF143744">
    <property type="entry name" value="GlcG-like"/>
    <property type="match status" value="1"/>
</dbReference>
<gene>
    <name evidence="1" type="ORF">EV691_12444</name>
</gene>
<sequence length="44" mass="4513">MGGGLPVLFEGQVVGGIAVSGVKSEFDVQIAKAGLAFIVRDENH</sequence>
<dbReference type="InterPro" id="IPR005624">
    <property type="entry name" value="PduO/GlcC-like"/>
</dbReference>
<dbReference type="AlphaFoldDB" id="A0A4R1PM87"/>
<accession>A0A4R1PM87</accession>
<reference evidence="1 2" key="1">
    <citation type="submission" date="2019-03" db="EMBL/GenBank/DDBJ databases">
        <title>Genomic Encyclopedia of Type Strains, Phase IV (KMG-IV): sequencing the most valuable type-strain genomes for metagenomic binning, comparative biology and taxonomic classification.</title>
        <authorList>
            <person name="Goeker M."/>
        </authorList>
    </citation>
    <scope>NUCLEOTIDE SEQUENCE [LARGE SCALE GENOMIC DNA]</scope>
    <source>
        <strain evidence="1 2">DSM 2286</strain>
    </source>
</reference>
<name>A0A4R1PM87_9GAMM</name>
<dbReference type="InterPro" id="IPR038084">
    <property type="entry name" value="PduO/GlcC-like_sf"/>
</dbReference>
<dbReference type="Gene3D" id="3.30.450.150">
    <property type="entry name" value="Haem-degrading domain"/>
    <property type="match status" value="1"/>
</dbReference>
<dbReference type="EMBL" id="SMMU01000024">
    <property type="protein sequence ID" value="TCL27795.1"/>
    <property type="molecule type" value="Genomic_DNA"/>
</dbReference>